<dbReference type="Gene3D" id="3.90.245.10">
    <property type="entry name" value="Ribonucleoside hydrolase-like"/>
    <property type="match status" value="1"/>
</dbReference>
<feature type="domain" description="Inosine/uridine-preferring nucleoside hydrolase" evidence="2">
    <location>
        <begin position="7"/>
        <end position="300"/>
    </location>
</feature>
<dbReference type="PANTHER" id="PTHR46190">
    <property type="entry name" value="SI:CH211-201H21.5-RELATED"/>
    <property type="match status" value="1"/>
</dbReference>
<dbReference type="InterPro" id="IPR052775">
    <property type="entry name" value="IUN_hydrolase"/>
</dbReference>
<organism evidence="3 4">
    <name type="scientific">Microcaecilia unicolor</name>
    <dbReference type="NCBI Taxonomy" id="1415580"/>
    <lineage>
        <taxon>Eukaryota</taxon>
        <taxon>Metazoa</taxon>
        <taxon>Chordata</taxon>
        <taxon>Craniata</taxon>
        <taxon>Vertebrata</taxon>
        <taxon>Euteleostomi</taxon>
        <taxon>Amphibia</taxon>
        <taxon>Gymnophiona</taxon>
        <taxon>Siphonopidae</taxon>
        <taxon>Microcaecilia</taxon>
    </lineage>
</organism>
<dbReference type="OrthoDB" id="432381at2759"/>
<dbReference type="InParanoid" id="A0A6P7XY69"/>
<accession>A0A6P7XY69</accession>
<dbReference type="GeneID" id="115468030"/>
<evidence type="ECO:0000313" key="4">
    <source>
        <dbReference type="RefSeq" id="XP_030055399.1"/>
    </source>
</evidence>
<dbReference type="InterPro" id="IPR001910">
    <property type="entry name" value="Inosine/uridine_hydrolase_dom"/>
</dbReference>
<dbReference type="Proteomes" id="UP000515156">
    <property type="component" value="Chromosome 4"/>
</dbReference>
<dbReference type="RefSeq" id="XP_030055399.1">
    <property type="nucleotide sequence ID" value="XM_030199539.1"/>
</dbReference>
<proteinExistence type="inferred from homology"/>
<name>A0A6P7XY69_9AMPH</name>
<dbReference type="Pfam" id="PF01156">
    <property type="entry name" value="IU_nuc_hydro"/>
    <property type="match status" value="1"/>
</dbReference>
<gene>
    <name evidence="4" type="primary">LOC115468030</name>
</gene>
<dbReference type="InterPro" id="IPR036452">
    <property type="entry name" value="Ribo_hydro-like"/>
</dbReference>
<evidence type="ECO:0000313" key="3">
    <source>
        <dbReference type="Proteomes" id="UP000515156"/>
    </source>
</evidence>
<evidence type="ECO:0000256" key="1">
    <source>
        <dbReference type="ARBA" id="ARBA00009176"/>
    </source>
</evidence>
<dbReference type="CDD" id="cd02649">
    <property type="entry name" value="nuc_hydro_CeIAG"/>
    <property type="match status" value="1"/>
</dbReference>
<dbReference type="PANTHER" id="PTHR46190:SF1">
    <property type="entry name" value="SI:CH211-201H21.5"/>
    <property type="match status" value="1"/>
</dbReference>
<reference evidence="4" key="1">
    <citation type="submission" date="2025-08" db="UniProtKB">
        <authorList>
            <consortium name="RefSeq"/>
        </authorList>
    </citation>
    <scope>IDENTIFICATION</scope>
</reference>
<dbReference type="GO" id="GO:0016799">
    <property type="term" value="F:hydrolase activity, hydrolyzing N-glycosyl compounds"/>
    <property type="evidence" value="ECO:0007669"/>
    <property type="project" value="InterPro"/>
</dbReference>
<dbReference type="SUPFAM" id="SSF53590">
    <property type="entry name" value="Nucleoside hydrolase"/>
    <property type="match status" value="1"/>
</dbReference>
<keyword evidence="3" id="KW-1185">Reference proteome</keyword>
<comment type="similarity">
    <text evidence="1">Belongs to the IUNH family.</text>
</comment>
<dbReference type="AlphaFoldDB" id="A0A6P7XY69"/>
<protein>
    <submittedName>
        <fullName evidence="4">Inosine-uridine preferring nucleoside hydrolase-like</fullName>
    </submittedName>
</protein>
<sequence length="307" mass="33790">MAKKLLVVDVDCGVDDAQAIMMALASPSVEILGITCCFGNTSIENVCRNVLHVLKVCNRTEIPVFRGASDSLLGGSDLPFLHFGGDGLGDVPDQARPGLENLQGEHAVQALLRIISEHAGQICLVATGPLTNLALAVKLDPTFPQKLKHLYIMGGNMDGTGNRSMCAEFNFSLDPEAAHIVLNQFLCPTYIATLQFTYNNSLSMDFFKDLVNQNTMKARFMKKITSQWSHNKSDFVSYDSYAMAAAIDESVITDYLACSVSVELNGQLTRGMLVLDVNNRQKKTHKAFLMKRCDLEKFKKLLMLSLQ</sequence>
<dbReference type="KEGG" id="muo:115468030"/>
<evidence type="ECO:0000259" key="2">
    <source>
        <dbReference type="Pfam" id="PF01156"/>
    </source>
</evidence>